<dbReference type="Proteomes" id="UP000176867">
    <property type="component" value="Unassembled WGS sequence"/>
</dbReference>
<accession>A0A1F6G6U5</accession>
<dbReference type="AlphaFoldDB" id="A0A1F6G6U5"/>
<comment type="caution">
    <text evidence="1">The sequence shown here is derived from an EMBL/GenBank/DDBJ whole genome shotgun (WGS) entry which is preliminary data.</text>
</comment>
<proteinExistence type="predicted"/>
<name>A0A1F6G6U5_9BACT</name>
<dbReference type="STRING" id="1798533.A2609_01080"/>
<sequence length="62" mass="7271">MTTAERNKQLGNLIEQKILEFFGDPDAGLELKKSFVIKLRKRMKEKQKFTPLSVVMKKYGIR</sequence>
<dbReference type="EMBL" id="MFMU01000004">
    <property type="protein sequence ID" value="OGG93824.1"/>
    <property type="molecule type" value="Genomic_DNA"/>
</dbReference>
<evidence type="ECO:0000313" key="2">
    <source>
        <dbReference type="Proteomes" id="UP000176867"/>
    </source>
</evidence>
<protein>
    <submittedName>
        <fullName evidence="1">Uncharacterized protein</fullName>
    </submittedName>
</protein>
<evidence type="ECO:0000313" key="1">
    <source>
        <dbReference type="EMBL" id="OGG93824.1"/>
    </source>
</evidence>
<reference evidence="1 2" key="1">
    <citation type="journal article" date="2016" name="Nat. Commun.">
        <title>Thousands of microbial genomes shed light on interconnected biogeochemical processes in an aquifer system.</title>
        <authorList>
            <person name="Anantharaman K."/>
            <person name="Brown C.T."/>
            <person name="Hug L.A."/>
            <person name="Sharon I."/>
            <person name="Castelle C.J."/>
            <person name="Probst A.J."/>
            <person name="Thomas B.C."/>
            <person name="Singh A."/>
            <person name="Wilkins M.J."/>
            <person name="Karaoz U."/>
            <person name="Brodie E.L."/>
            <person name="Williams K.H."/>
            <person name="Hubbard S.S."/>
            <person name="Banfield J.F."/>
        </authorList>
    </citation>
    <scope>NUCLEOTIDE SEQUENCE [LARGE SCALE GENOMIC DNA]</scope>
</reference>
<gene>
    <name evidence="1" type="ORF">A2609_01080</name>
</gene>
<organism evidence="1 2">
    <name type="scientific">Candidatus Kaiserbacteria bacterium RIFOXYD1_FULL_47_14</name>
    <dbReference type="NCBI Taxonomy" id="1798533"/>
    <lineage>
        <taxon>Bacteria</taxon>
        <taxon>Candidatus Kaiseribacteriota</taxon>
    </lineage>
</organism>